<dbReference type="EC" id="1.1.1.133" evidence="2"/>
<accession>Q93F84</accession>
<evidence type="ECO:0000259" key="3">
    <source>
        <dbReference type="Pfam" id="PF04321"/>
    </source>
</evidence>
<dbReference type="Pfam" id="PF04321">
    <property type="entry name" value="RmlD_sub_bind"/>
    <property type="match status" value="1"/>
</dbReference>
<dbReference type="SABIO-RK" id="Q93F84"/>
<name>Q93F84_ANETH</name>
<dbReference type="NCBIfam" id="TIGR01214">
    <property type="entry name" value="rmlD"/>
    <property type="match status" value="1"/>
</dbReference>
<dbReference type="EMBL" id="AF324836">
    <property type="protein sequence ID" value="AAL18014.1"/>
    <property type="molecule type" value="Genomic_DNA"/>
</dbReference>
<evidence type="ECO:0000313" key="4">
    <source>
        <dbReference type="EMBL" id="AAL18014.1"/>
    </source>
</evidence>
<gene>
    <name evidence="4" type="primary">rmlD</name>
</gene>
<dbReference type="GO" id="GO:0008831">
    <property type="term" value="F:dTDP-4-dehydrorhamnose reductase activity"/>
    <property type="evidence" value="ECO:0007669"/>
    <property type="project" value="UniProtKB-EC"/>
</dbReference>
<dbReference type="SUPFAM" id="SSF51735">
    <property type="entry name" value="NAD(P)-binding Rossmann-fold domains"/>
    <property type="match status" value="1"/>
</dbReference>
<reference evidence="4" key="1">
    <citation type="journal article" date="2002" name="Appl. Environ. Microbiol.">
        <title>Homologs of the Rml enzymes from Salmonella enterica are responsible for dTDP-beta-L-rhamnose biosynthesis in the gram-positive thermophile Aneurinibacillus thermoaerophilus DSM 10155.</title>
        <authorList>
            <person name="Graninger M."/>
            <person name="Kneidinger B."/>
            <person name="Bruno K."/>
            <person name="Scheberl A."/>
            <person name="Messner P."/>
        </authorList>
    </citation>
    <scope>NUCLEOTIDE SEQUENCE</scope>
    <source>
        <strain evidence="4">DSM 10155/G+</strain>
    </source>
</reference>
<organism evidence="4">
    <name type="scientific">Aneurinibacillus thermoaerophilus</name>
    <dbReference type="NCBI Taxonomy" id="143495"/>
    <lineage>
        <taxon>Bacteria</taxon>
        <taxon>Bacillati</taxon>
        <taxon>Bacillota</taxon>
        <taxon>Bacilli</taxon>
        <taxon>Bacillales</taxon>
        <taxon>Paenibacillaceae</taxon>
        <taxon>Aneurinibacillus group</taxon>
        <taxon>Aneurinibacillus</taxon>
    </lineage>
</organism>
<dbReference type="UniPathway" id="UPA00124"/>
<dbReference type="AlphaFoldDB" id="Q93F84"/>
<keyword evidence="2" id="KW-0521">NADP</keyword>
<comment type="pathway">
    <text evidence="2">Carbohydrate biosynthesis; dTDP-L-rhamnose biosynthesis.</text>
</comment>
<protein>
    <recommendedName>
        <fullName evidence="2">dTDP-4-dehydrorhamnose reductase</fullName>
        <ecNumber evidence="2">1.1.1.133</ecNumber>
    </recommendedName>
</protein>
<dbReference type="InterPro" id="IPR029903">
    <property type="entry name" value="RmlD-like-bd"/>
</dbReference>
<dbReference type="PANTHER" id="PTHR10491:SF4">
    <property type="entry name" value="METHIONINE ADENOSYLTRANSFERASE 2 SUBUNIT BETA"/>
    <property type="match status" value="1"/>
</dbReference>
<comment type="similarity">
    <text evidence="1 2">Belongs to the dTDP-4-dehydrorhamnose reductase family.</text>
</comment>
<dbReference type="CDD" id="cd05254">
    <property type="entry name" value="dTDP_HR_like_SDR_e"/>
    <property type="match status" value="1"/>
</dbReference>
<dbReference type="GO" id="GO:0005829">
    <property type="term" value="C:cytosol"/>
    <property type="evidence" value="ECO:0007669"/>
    <property type="project" value="TreeGrafter"/>
</dbReference>
<dbReference type="FunFam" id="3.40.50.720:FF:000159">
    <property type="entry name" value="dTDP-4-dehydrorhamnose reductase"/>
    <property type="match status" value="1"/>
</dbReference>
<dbReference type="InterPro" id="IPR036291">
    <property type="entry name" value="NAD(P)-bd_dom_sf"/>
</dbReference>
<reference evidence="4" key="3">
    <citation type="journal article" date="2004" name="Glycoconj. J.">
        <title>Genetic organization of chromosomal S-layer glycan biosynthesis loci of Bacillaceae.</title>
        <authorList>
            <person name="Novotny R."/>
            <person name="Pfoestl A."/>
            <person name="Messner P."/>
            <person name="Schaffer C."/>
        </authorList>
    </citation>
    <scope>NUCLEOTIDE SEQUENCE</scope>
    <source>
        <strain evidence="4">DSM 10155/G+</strain>
    </source>
</reference>
<dbReference type="Gene3D" id="3.90.25.10">
    <property type="entry name" value="UDP-galactose 4-epimerase, domain 1"/>
    <property type="match status" value="1"/>
</dbReference>
<evidence type="ECO:0000256" key="1">
    <source>
        <dbReference type="ARBA" id="ARBA00010944"/>
    </source>
</evidence>
<dbReference type="Gene3D" id="3.40.50.720">
    <property type="entry name" value="NAD(P)-binding Rossmann-like Domain"/>
    <property type="match status" value="1"/>
</dbReference>
<proteinExistence type="inferred from homology"/>
<comment type="function">
    <text evidence="2">Catalyzes the reduction of dTDP-6-deoxy-L-lyxo-4-hexulose to yield dTDP-L-rhamnose.</text>
</comment>
<dbReference type="PANTHER" id="PTHR10491">
    <property type="entry name" value="DTDP-4-DEHYDRORHAMNOSE REDUCTASE"/>
    <property type="match status" value="1"/>
</dbReference>
<feature type="domain" description="RmlD-like substrate binding" evidence="3">
    <location>
        <begin position="1"/>
        <end position="279"/>
    </location>
</feature>
<reference evidence="4" key="2">
    <citation type="journal article" date="2004" name="Glycobiology">
        <title>Surface-layer glycoproteins: an example for the diversity of bacterial glycosylation with promising impacts on nanobiotechnology.</title>
        <authorList>
            <person name="Schaffer C."/>
            <person name="Messner P."/>
        </authorList>
    </citation>
    <scope>NUCLEOTIDE SEQUENCE</scope>
    <source>
        <strain evidence="4">DSM 10155/G+</strain>
    </source>
</reference>
<dbReference type="InterPro" id="IPR005913">
    <property type="entry name" value="dTDP_dehydrorham_reduct"/>
</dbReference>
<dbReference type="GO" id="GO:0019305">
    <property type="term" value="P:dTDP-rhamnose biosynthetic process"/>
    <property type="evidence" value="ECO:0007669"/>
    <property type="project" value="UniProtKB-UniPathway"/>
</dbReference>
<reference evidence="4" key="4">
    <citation type="journal article" date="2008" name="Carbohydr. Res.">
        <title>S-layer nanoglycobiology of bacteria.</title>
        <authorList>
            <person name="Messner P."/>
            <person name="Steiner K."/>
            <person name="Zarschler K."/>
            <person name="Schaffer C."/>
        </authorList>
    </citation>
    <scope>NUCLEOTIDE SEQUENCE</scope>
    <source>
        <strain evidence="4">DSM 10155/G+</strain>
    </source>
</reference>
<sequence length="282" mass="31731">MKVLVTGGKGQFGYDVTQMLQGAGHRVFSYGREELDITDQKQVQYTMEEVQPDVVIHAAAYTKVDLAETEVNTAYKVNALGTRNVAVAAEACRAKLVYISTDYVFDGQAAGPYHEFAPTNPQSIYGKSKLAGESFVQQLCSRFFIVRTSWVYGKYGHNFVKTMLRLAGERDELNVVHDQVGCPTYTVDLAAFVLNLIETEAYGIYHASNTGSCSWYEFACAIFEEAEIKIKVNPIPTSEYPLPAPRPANSVFEHMMIRLQEMKPLRPWRIALQEFIQDIRKS</sequence>
<keyword evidence="2 4" id="KW-0560">Oxidoreductase</keyword>
<evidence type="ECO:0000256" key="2">
    <source>
        <dbReference type="RuleBase" id="RU364082"/>
    </source>
</evidence>